<protein>
    <submittedName>
        <fullName evidence="1">Uncharacterized protein</fullName>
    </submittedName>
</protein>
<comment type="caution">
    <text evidence="1">The sequence shown here is derived from an EMBL/GenBank/DDBJ whole genome shotgun (WGS) entry which is preliminary data.</text>
</comment>
<dbReference type="Proteomes" id="UP000658997">
    <property type="component" value="Unassembled WGS sequence"/>
</dbReference>
<gene>
    <name evidence="1" type="ORF">UBRO2_03034</name>
</gene>
<evidence type="ECO:0000313" key="1">
    <source>
        <dbReference type="EMBL" id="SYW79350.1"/>
    </source>
</evidence>
<reference evidence="1" key="1">
    <citation type="submission" date="2018-08" db="EMBL/GenBank/DDBJ databases">
        <authorList>
            <person name="Guldener U."/>
        </authorList>
    </citation>
    <scope>NUCLEOTIDE SEQUENCE</scope>
    <source>
        <strain evidence="1">UB2</strain>
    </source>
</reference>
<keyword evidence="2" id="KW-1185">Reference proteome</keyword>
<evidence type="ECO:0000313" key="2">
    <source>
        <dbReference type="Proteomes" id="UP000658997"/>
    </source>
</evidence>
<dbReference type="EMBL" id="ULHB01000053">
    <property type="protein sequence ID" value="SYW79350.1"/>
    <property type="molecule type" value="Genomic_DNA"/>
</dbReference>
<sequence>MKVNRVLCFVVIVKVGRGNRPCLTETVPPVLDHVASPDGGLPPLFERETSSADSHPQAHSSLSNLSRVLVYRPAKCLVHGESQIHRQNIKSLAVACLRPAVQATQNRPLRRAIVGDNNDNYITKLHRRWYFLWPGSLVPKPPRDEEEHKVIYADWIVHHDPAHGSNVQKEIESAGLQSPTFIQVSVGESGSSSKRS</sequence>
<accession>A0A8H8QP80</accession>
<proteinExistence type="predicted"/>
<name>A0A8H8QP80_9BASI</name>
<dbReference type="AlphaFoldDB" id="A0A8H8QP80"/>
<organism evidence="1 2">
    <name type="scientific">Ustilago bromivora</name>
    <dbReference type="NCBI Taxonomy" id="307758"/>
    <lineage>
        <taxon>Eukaryota</taxon>
        <taxon>Fungi</taxon>
        <taxon>Dikarya</taxon>
        <taxon>Basidiomycota</taxon>
        <taxon>Ustilaginomycotina</taxon>
        <taxon>Ustilaginomycetes</taxon>
        <taxon>Ustilaginales</taxon>
        <taxon>Ustilaginaceae</taxon>
        <taxon>Ustilago</taxon>
    </lineage>
</organism>